<feature type="binding site" evidence="10">
    <location>
        <position position="198"/>
    </location>
    <ligand>
        <name>Mn(2+)</name>
        <dbReference type="ChEBI" id="CHEBI:29035"/>
        <label>1</label>
    </ligand>
</feature>
<comment type="pathway">
    <text evidence="10">Glycolipid biosynthesis; lipid IV(A) biosynthesis; lipid IV(A) from (3R)-3-hydroxytetradecanoyl-[acyl-carrier-protein] and UDP-N-acetyl-alpha-D-glucosamine: step 4/6.</text>
</comment>
<keyword evidence="6 10" id="KW-0378">Hydrolase</keyword>
<feature type="binding site" evidence="10">
    <location>
        <position position="168"/>
    </location>
    <ligand>
        <name>substrate</name>
    </ligand>
</feature>
<dbReference type="STRING" id="106634.TVD_10810"/>
<dbReference type="Pfam" id="PF00149">
    <property type="entry name" value="Metallophos"/>
    <property type="match status" value="1"/>
</dbReference>
<comment type="similarity">
    <text evidence="10">Belongs to the LpxH family.</text>
</comment>
<sequence>MSARAPALVISDLHLDREPGPLLEATLAFLEGPARAASSLYILGDLFEYWVGDDAGFPAAERLAAGLKTLDIPVAFIHGNRDFLVGEAYAARAGMQLAPDPLHAALPCGPAVLLHGDSLCTDDTEHMAFRQQVRSGEWQRTFLAHPLEERIRQAEAMRAASRDSGQMKAAAIMDVNAEAVAGTFRDADVPLMIHGHTHRPAIHELTVDGQPRQRCVLPAWDEHPGYLEIDATGPVLRQLDGSPYPEHLLCT</sequence>
<proteinExistence type="inferred from homology"/>
<dbReference type="GO" id="GO:0005737">
    <property type="term" value="C:cytoplasm"/>
    <property type="evidence" value="ECO:0007669"/>
    <property type="project" value="InterPro"/>
</dbReference>
<feature type="binding site" evidence="10">
    <location>
        <position position="80"/>
    </location>
    <ligand>
        <name>Mn(2+)</name>
        <dbReference type="ChEBI" id="CHEBI:29035"/>
        <label>2</label>
    </ligand>
</feature>
<evidence type="ECO:0000256" key="1">
    <source>
        <dbReference type="ARBA" id="ARBA00022475"/>
    </source>
</evidence>
<dbReference type="OrthoDB" id="9783283at2"/>
<dbReference type="HAMAP" id="MF_00575">
    <property type="entry name" value="LpxH"/>
    <property type="match status" value="1"/>
</dbReference>
<dbReference type="CDD" id="cd07398">
    <property type="entry name" value="MPP_YbbF-LpxH"/>
    <property type="match status" value="1"/>
</dbReference>
<keyword evidence="1 10" id="KW-1003">Cell membrane</keyword>
<dbReference type="PANTHER" id="PTHR34990">
    <property type="entry name" value="UDP-2,3-DIACYLGLUCOSAMINE HYDROLASE-RELATED"/>
    <property type="match status" value="1"/>
</dbReference>
<evidence type="ECO:0000259" key="11">
    <source>
        <dbReference type="Pfam" id="PF00149"/>
    </source>
</evidence>
<feature type="binding site" evidence="10">
    <location>
        <position position="115"/>
    </location>
    <ligand>
        <name>Mn(2+)</name>
        <dbReference type="ChEBI" id="CHEBI:29035"/>
        <label>2</label>
    </ligand>
</feature>
<dbReference type="Gene3D" id="3.60.21.10">
    <property type="match status" value="1"/>
</dbReference>
<evidence type="ECO:0000256" key="6">
    <source>
        <dbReference type="ARBA" id="ARBA00022801"/>
    </source>
</evidence>
<feature type="binding site" evidence="10">
    <location>
        <begin position="80"/>
        <end position="81"/>
    </location>
    <ligand>
        <name>substrate</name>
    </ligand>
</feature>
<dbReference type="InterPro" id="IPR043461">
    <property type="entry name" value="LpxH-like"/>
</dbReference>
<feature type="binding site" evidence="10">
    <location>
        <position position="123"/>
    </location>
    <ligand>
        <name>substrate</name>
    </ligand>
</feature>
<evidence type="ECO:0000256" key="10">
    <source>
        <dbReference type="HAMAP-Rule" id="MF_00575"/>
    </source>
</evidence>
<keyword evidence="4 10" id="KW-0441">Lipid A biosynthesis</keyword>
<feature type="binding site" evidence="10">
    <location>
        <position position="161"/>
    </location>
    <ligand>
        <name>substrate</name>
    </ligand>
</feature>
<dbReference type="Proteomes" id="UP000064201">
    <property type="component" value="Chromosome"/>
</dbReference>
<evidence type="ECO:0000256" key="4">
    <source>
        <dbReference type="ARBA" id="ARBA00022556"/>
    </source>
</evidence>
<keyword evidence="8 10" id="KW-0472">Membrane</keyword>
<dbReference type="EC" id="3.6.1.54" evidence="10"/>
<dbReference type="NCBIfam" id="NF003743">
    <property type="entry name" value="PRK05340.1"/>
    <property type="match status" value="1"/>
</dbReference>
<feature type="binding site" evidence="10">
    <location>
        <position position="12"/>
    </location>
    <ligand>
        <name>Mn(2+)</name>
        <dbReference type="ChEBI" id="CHEBI:29035"/>
        <label>1</label>
    </ligand>
</feature>
<dbReference type="GO" id="GO:0008758">
    <property type="term" value="F:UDP-2,3-diacylglucosamine hydrolase activity"/>
    <property type="evidence" value="ECO:0007669"/>
    <property type="project" value="UniProtKB-UniRule"/>
</dbReference>
<evidence type="ECO:0000256" key="5">
    <source>
        <dbReference type="ARBA" id="ARBA00022723"/>
    </source>
</evidence>
<name>A0A0G3G8F1_9GAMM</name>
<dbReference type="InterPro" id="IPR010138">
    <property type="entry name" value="UDP-diacylglucosamine_Hdrlase"/>
</dbReference>
<gene>
    <name evidence="10" type="primary">lpxH</name>
    <name evidence="12" type="ORF">TVD_10810</name>
</gene>
<comment type="subcellular location">
    <subcellularLocation>
        <location evidence="10">Cell inner membrane</location>
        <topology evidence="10">Peripheral membrane protein</topology>
        <orientation evidence="10">Cytoplasmic side</orientation>
    </subcellularLocation>
</comment>
<dbReference type="RefSeq" id="WP_047251595.1">
    <property type="nucleotide sequence ID" value="NZ_CP011367.1"/>
</dbReference>
<feature type="binding site" evidence="10">
    <location>
        <position position="196"/>
    </location>
    <ligand>
        <name>Mn(2+)</name>
        <dbReference type="ChEBI" id="CHEBI:29035"/>
        <label>2</label>
    </ligand>
</feature>
<accession>A0A0G3G8F1</accession>
<protein>
    <recommendedName>
        <fullName evidence="10">UDP-2,3-diacylglucosamine hydrolase</fullName>
        <ecNumber evidence="10">3.6.1.54</ecNumber>
    </recommendedName>
    <alternativeName>
        <fullName evidence="10">UDP-2,3-diacylglucosamine diphosphatase</fullName>
    </alternativeName>
</protein>
<feature type="binding site" evidence="10">
    <location>
        <position position="196"/>
    </location>
    <ligand>
        <name>substrate</name>
    </ligand>
</feature>
<dbReference type="NCBIfam" id="TIGR01854">
    <property type="entry name" value="lipid_A_lpxH"/>
    <property type="match status" value="1"/>
</dbReference>
<feature type="binding site" evidence="10">
    <location>
        <position position="14"/>
    </location>
    <ligand>
        <name>Mn(2+)</name>
        <dbReference type="ChEBI" id="CHEBI:29035"/>
        <label>1</label>
    </ligand>
</feature>
<reference evidence="12 13" key="1">
    <citation type="submission" date="2015-04" db="EMBL/GenBank/DDBJ databases">
        <title>Complete Sequence for the Genome of the Thioalkalivibrio versutus D301.</title>
        <authorList>
            <person name="Mu T."/>
            <person name="Zhou J."/>
            <person name="Xu X."/>
        </authorList>
    </citation>
    <scope>NUCLEOTIDE SEQUENCE [LARGE SCALE GENOMIC DNA]</scope>
    <source>
        <strain evidence="12 13">D301</strain>
    </source>
</reference>
<keyword evidence="7 10" id="KW-0443">Lipid metabolism</keyword>
<evidence type="ECO:0000313" key="13">
    <source>
        <dbReference type="Proteomes" id="UP000064201"/>
    </source>
</evidence>
<dbReference type="KEGG" id="tvr:TVD_10810"/>
<feature type="binding site" evidence="10">
    <location>
        <position position="45"/>
    </location>
    <ligand>
        <name>Mn(2+)</name>
        <dbReference type="ChEBI" id="CHEBI:29035"/>
        <label>1</label>
    </ligand>
</feature>
<dbReference type="GO" id="GO:0019897">
    <property type="term" value="C:extrinsic component of plasma membrane"/>
    <property type="evidence" value="ECO:0007669"/>
    <property type="project" value="UniProtKB-UniRule"/>
</dbReference>
<dbReference type="AlphaFoldDB" id="A0A0G3G8F1"/>
<organism evidence="12 13">
    <name type="scientific">Thioalkalivibrio versutus</name>
    <dbReference type="NCBI Taxonomy" id="106634"/>
    <lineage>
        <taxon>Bacteria</taxon>
        <taxon>Pseudomonadati</taxon>
        <taxon>Pseudomonadota</taxon>
        <taxon>Gammaproteobacteria</taxon>
        <taxon>Chromatiales</taxon>
        <taxon>Ectothiorhodospiraceae</taxon>
        <taxon>Thioalkalivibrio</taxon>
    </lineage>
</organism>
<comment type="cofactor">
    <cofactor evidence="10">
        <name>Mn(2+)</name>
        <dbReference type="ChEBI" id="CHEBI:29035"/>
    </cofactor>
    <text evidence="10">Binds 2 Mn(2+) ions per subunit in a binuclear metal center.</text>
</comment>
<keyword evidence="9 10" id="KW-0464">Manganese</keyword>
<dbReference type="PANTHER" id="PTHR34990:SF1">
    <property type="entry name" value="UDP-2,3-DIACYLGLUCOSAMINE HYDROLASE"/>
    <property type="match status" value="1"/>
</dbReference>
<comment type="catalytic activity">
    <reaction evidence="10">
        <text>UDP-2-N,3-O-bis[(3R)-3-hydroxytetradecanoyl]-alpha-D-glucosamine + H2O = 2-N,3-O-bis[(3R)-3-hydroxytetradecanoyl]-alpha-D-glucosaminyl 1-phosphate + UMP + 2 H(+)</text>
        <dbReference type="Rhea" id="RHEA:25213"/>
        <dbReference type="ChEBI" id="CHEBI:15377"/>
        <dbReference type="ChEBI" id="CHEBI:15378"/>
        <dbReference type="ChEBI" id="CHEBI:57865"/>
        <dbReference type="ChEBI" id="CHEBI:57957"/>
        <dbReference type="ChEBI" id="CHEBI:78847"/>
        <dbReference type="EC" id="3.6.1.54"/>
    </reaction>
</comment>
<keyword evidence="2 10" id="KW-0444">Lipid biosynthesis</keyword>
<feature type="binding site" evidence="10">
    <location>
        <position position="45"/>
    </location>
    <ligand>
        <name>Mn(2+)</name>
        <dbReference type="ChEBI" id="CHEBI:29035"/>
        <label>2</label>
    </ligand>
</feature>
<evidence type="ECO:0000256" key="2">
    <source>
        <dbReference type="ARBA" id="ARBA00022516"/>
    </source>
</evidence>
<keyword evidence="13" id="KW-1185">Reference proteome</keyword>
<comment type="caution">
    <text evidence="10">Lacks conserved residue(s) required for the propagation of feature annotation.</text>
</comment>
<keyword evidence="5 10" id="KW-0479">Metal-binding</keyword>
<keyword evidence="3 10" id="KW-0997">Cell inner membrane</keyword>
<dbReference type="EMBL" id="CP011367">
    <property type="protein sequence ID" value="AKJ95812.1"/>
    <property type="molecule type" value="Genomic_DNA"/>
</dbReference>
<evidence type="ECO:0000256" key="3">
    <source>
        <dbReference type="ARBA" id="ARBA00022519"/>
    </source>
</evidence>
<dbReference type="UniPathway" id="UPA00359">
    <property type="reaction ID" value="UER00480"/>
</dbReference>
<dbReference type="InterPro" id="IPR029052">
    <property type="entry name" value="Metallo-depent_PP-like"/>
</dbReference>
<comment type="function">
    <text evidence="10">Hydrolyzes the pyrophosphate bond of UDP-2,3-diacylglucosamine to yield 2,3-diacylglucosamine 1-phosphate (lipid X) and UMP by catalyzing the attack of water at the alpha-P atom. Involved in the biosynthesis of lipid A, a phosphorylated glycolipid that anchors the lipopolysaccharide to the outer membrane of the cell.</text>
</comment>
<dbReference type="PATRIC" id="fig|106634.4.peg.2202"/>
<dbReference type="GO" id="GO:0009245">
    <property type="term" value="P:lipid A biosynthetic process"/>
    <property type="evidence" value="ECO:0007669"/>
    <property type="project" value="UniProtKB-UniRule"/>
</dbReference>
<evidence type="ECO:0000313" key="12">
    <source>
        <dbReference type="EMBL" id="AKJ95812.1"/>
    </source>
</evidence>
<feature type="domain" description="Calcineurin-like phosphoesterase" evidence="11">
    <location>
        <begin position="7"/>
        <end position="200"/>
    </location>
</feature>
<dbReference type="InterPro" id="IPR004843">
    <property type="entry name" value="Calcineurin-like_PHP"/>
</dbReference>
<evidence type="ECO:0000256" key="8">
    <source>
        <dbReference type="ARBA" id="ARBA00023136"/>
    </source>
</evidence>
<evidence type="ECO:0000256" key="7">
    <source>
        <dbReference type="ARBA" id="ARBA00023098"/>
    </source>
</evidence>
<dbReference type="GO" id="GO:0030145">
    <property type="term" value="F:manganese ion binding"/>
    <property type="evidence" value="ECO:0007669"/>
    <property type="project" value="UniProtKB-UniRule"/>
</dbReference>
<evidence type="ECO:0000256" key="9">
    <source>
        <dbReference type="ARBA" id="ARBA00023211"/>
    </source>
</evidence>
<dbReference type="SUPFAM" id="SSF56300">
    <property type="entry name" value="Metallo-dependent phosphatases"/>
    <property type="match status" value="1"/>
</dbReference>